<dbReference type="AlphaFoldDB" id="A0A926P140"/>
<dbReference type="SUPFAM" id="SSF46785">
    <property type="entry name" value="Winged helix' DNA-binding domain"/>
    <property type="match status" value="1"/>
</dbReference>
<evidence type="ECO:0000313" key="2">
    <source>
        <dbReference type="EMBL" id="MBD1548041.1"/>
    </source>
</evidence>
<evidence type="ECO:0000259" key="1">
    <source>
        <dbReference type="PROSITE" id="PS50995"/>
    </source>
</evidence>
<reference evidence="2" key="1">
    <citation type="submission" date="2020-05" db="EMBL/GenBank/DDBJ databases">
        <title>Identification of trans-AT polyketide cluster in two marine bacteria, producers of a novel glutaramide-containing polyketide sesbanimide D and analogs.</title>
        <authorList>
            <person name="Kacar D."/>
            <person name="Rodriguez P."/>
            <person name="Canedo L."/>
            <person name="Gonzalez E."/>
            <person name="Galan B."/>
            <person name="De La Calle F."/>
            <person name="Garcia J.L."/>
        </authorList>
    </citation>
    <scope>NUCLEOTIDE SEQUENCE</scope>
    <source>
        <strain evidence="2">PHM038</strain>
    </source>
</reference>
<dbReference type="InterPro" id="IPR036390">
    <property type="entry name" value="WH_DNA-bd_sf"/>
</dbReference>
<dbReference type="RefSeq" id="WP_190292778.1">
    <property type="nucleotide sequence ID" value="NZ_JABFCZ010000019.1"/>
</dbReference>
<dbReference type="GO" id="GO:0006950">
    <property type="term" value="P:response to stress"/>
    <property type="evidence" value="ECO:0007669"/>
    <property type="project" value="TreeGrafter"/>
</dbReference>
<evidence type="ECO:0000313" key="3">
    <source>
        <dbReference type="Proteomes" id="UP000598467"/>
    </source>
</evidence>
<dbReference type="Pfam" id="PF12802">
    <property type="entry name" value="MarR_2"/>
    <property type="match status" value="1"/>
</dbReference>
<dbReference type="InterPro" id="IPR000835">
    <property type="entry name" value="HTH_MarR-typ"/>
</dbReference>
<dbReference type="GO" id="GO:0003700">
    <property type="term" value="F:DNA-binding transcription factor activity"/>
    <property type="evidence" value="ECO:0007669"/>
    <property type="project" value="InterPro"/>
</dbReference>
<proteinExistence type="predicted"/>
<dbReference type="SMART" id="SM00347">
    <property type="entry name" value="HTH_MARR"/>
    <property type="match status" value="1"/>
</dbReference>
<organism evidence="2 3">
    <name type="scientific">Roseibium aggregatum</name>
    <dbReference type="NCBI Taxonomy" id="187304"/>
    <lineage>
        <taxon>Bacteria</taxon>
        <taxon>Pseudomonadati</taxon>
        <taxon>Pseudomonadota</taxon>
        <taxon>Alphaproteobacteria</taxon>
        <taxon>Hyphomicrobiales</taxon>
        <taxon>Stappiaceae</taxon>
        <taxon>Roseibium</taxon>
    </lineage>
</organism>
<dbReference type="PROSITE" id="PS50995">
    <property type="entry name" value="HTH_MARR_2"/>
    <property type="match status" value="1"/>
</dbReference>
<protein>
    <submittedName>
        <fullName evidence="2">MarR family transcriptional regulator</fullName>
    </submittedName>
</protein>
<dbReference type="PANTHER" id="PTHR33164:SF105">
    <property type="entry name" value="TRANSCRIPTIONAL REPRESSOR PROTEIN-RELATED"/>
    <property type="match status" value="1"/>
</dbReference>
<accession>A0A926P140</accession>
<gene>
    <name evidence="2" type="ORF">HK439_17375</name>
</gene>
<comment type="caution">
    <text evidence="2">The sequence shown here is derived from an EMBL/GenBank/DDBJ whole genome shotgun (WGS) entry which is preliminary data.</text>
</comment>
<dbReference type="InterPro" id="IPR039422">
    <property type="entry name" value="MarR/SlyA-like"/>
</dbReference>
<sequence length="139" mass="15536">MIKDDFSLCMLANVRRAARAVSRRYDREARKMGMTAAQFSALTHIREGKGKTTGELAELGSMDRTTLIRNIALLQKKGLVRVLEADRGNGKVYELTARGEALVEEALPFWRKAQADLAEEMGADAFHDTIRQLKVLSKV</sequence>
<dbReference type="EMBL" id="JABFCZ010000019">
    <property type="protein sequence ID" value="MBD1548041.1"/>
    <property type="molecule type" value="Genomic_DNA"/>
</dbReference>
<dbReference type="Proteomes" id="UP000598467">
    <property type="component" value="Unassembled WGS sequence"/>
</dbReference>
<dbReference type="InterPro" id="IPR036388">
    <property type="entry name" value="WH-like_DNA-bd_sf"/>
</dbReference>
<dbReference type="PANTHER" id="PTHR33164">
    <property type="entry name" value="TRANSCRIPTIONAL REGULATOR, MARR FAMILY"/>
    <property type="match status" value="1"/>
</dbReference>
<name>A0A926P140_9HYPH</name>
<feature type="domain" description="HTH marR-type" evidence="1">
    <location>
        <begin position="7"/>
        <end position="139"/>
    </location>
</feature>
<dbReference type="Gene3D" id="1.10.10.10">
    <property type="entry name" value="Winged helix-like DNA-binding domain superfamily/Winged helix DNA-binding domain"/>
    <property type="match status" value="1"/>
</dbReference>